<dbReference type="OrthoDB" id="7457603at2759"/>
<organism evidence="1 2">
    <name type="scientific">Eumeta variegata</name>
    <name type="common">Bagworm moth</name>
    <name type="synonym">Eumeta japonica</name>
    <dbReference type="NCBI Taxonomy" id="151549"/>
    <lineage>
        <taxon>Eukaryota</taxon>
        <taxon>Metazoa</taxon>
        <taxon>Ecdysozoa</taxon>
        <taxon>Arthropoda</taxon>
        <taxon>Hexapoda</taxon>
        <taxon>Insecta</taxon>
        <taxon>Pterygota</taxon>
        <taxon>Neoptera</taxon>
        <taxon>Endopterygota</taxon>
        <taxon>Lepidoptera</taxon>
        <taxon>Glossata</taxon>
        <taxon>Ditrysia</taxon>
        <taxon>Tineoidea</taxon>
        <taxon>Psychidae</taxon>
        <taxon>Oiketicinae</taxon>
        <taxon>Eumeta</taxon>
    </lineage>
</organism>
<dbReference type="Proteomes" id="UP000299102">
    <property type="component" value="Unassembled WGS sequence"/>
</dbReference>
<reference evidence="1 2" key="1">
    <citation type="journal article" date="2019" name="Commun. Biol.">
        <title>The bagworm genome reveals a unique fibroin gene that provides high tensile strength.</title>
        <authorList>
            <person name="Kono N."/>
            <person name="Nakamura H."/>
            <person name="Ohtoshi R."/>
            <person name="Tomita M."/>
            <person name="Numata K."/>
            <person name="Arakawa K."/>
        </authorList>
    </citation>
    <scope>NUCLEOTIDE SEQUENCE [LARGE SCALE GENOMIC DNA]</scope>
</reference>
<sequence>MTAGVCRAGVTELKLVFPTGDGMAVSHPVRLPGRRRHPARMLTLSRGDKAEAKLRLARRCVLAAFAGALTGGDRCPSGHVRYGIFVVPKKVPDRDFGRLSNRADNTAETFVSQHILLSHTTQR</sequence>
<evidence type="ECO:0000313" key="2">
    <source>
        <dbReference type="Proteomes" id="UP000299102"/>
    </source>
</evidence>
<proteinExistence type="predicted"/>
<keyword evidence="2" id="KW-1185">Reference proteome</keyword>
<accession>A0A4C1TQ19</accession>
<dbReference type="AlphaFoldDB" id="A0A4C1TQ19"/>
<gene>
    <name evidence="1" type="ORF">EVAR_94409_1</name>
</gene>
<evidence type="ECO:0000313" key="1">
    <source>
        <dbReference type="EMBL" id="GBP16070.1"/>
    </source>
</evidence>
<dbReference type="EMBL" id="BGZK01000076">
    <property type="protein sequence ID" value="GBP16070.1"/>
    <property type="molecule type" value="Genomic_DNA"/>
</dbReference>
<name>A0A4C1TQ19_EUMVA</name>
<comment type="caution">
    <text evidence="1">The sequence shown here is derived from an EMBL/GenBank/DDBJ whole genome shotgun (WGS) entry which is preliminary data.</text>
</comment>
<protein>
    <submittedName>
        <fullName evidence="1">Uncharacterized protein</fullName>
    </submittedName>
</protein>